<keyword evidence="2 4" id="KW-0732">Signal</keyword>
<evidence type="ECO:0000256" key="1">
    <source>
        <dbReference type="ARBA" id="ARBA00005382"/>
    </source>
</evidence>
<dbReference type="STRING" id="1890683.A0A427YUW8"/>
<dbReference type="InterPro" id="IPR013780">
    <property type="entry name" value="Glyco_hydro_b"/>
</dbReference>
<keyword evidence="3" id="KW-0378">Hydrolase</keyword>
<organism evidence="7 8">
    <name type="scientific">Saitozyma podzolica</name>
    <dbReference type="NCBI Taxonomy" id="1890683"/>
    <lineage>
        <taxon>Eukaryota</taxon>
        <taxon>Fungi</taxon>
        <taxon>Dikarya</taxon>
        <taxon>Basidiomycota</taxon>
        <taxon>Agaricomycotina</taxon>
        <taxon>Tremellomycetes</taxon>
        <taxon>Tremellales</taxon>
        <taxon>Trimorphomycetaceae</taxon>
        <taxon>Saitozyma</taxon>
    </lineage>
</organism>
<dbReference type="GO" id="GO:0016020">
    <property type="term" value="C:membrane"/>
    <property type="evidence" value="ECO:0007669"/>
    <property type="project" value="GOC"/>
</dbReference>
<dbReference type="AlphaFoldDB" id="A0A427YUW8"/>
<dbReference type="InterPro" id="IPR039514">
    <property type="entry name" value="6GAL-like"/>
</dbReference>
<evidence type="ECO:0008006" key="9">
    <source>
        <dbReference type="Google" id="ProtNLM"/>
    </source>
</evidence>
<feature type="chain" id="PRO_5019247955" description="Glycosyl hydrolase family 30 beta sandwich domain-containing protein" evidence="4">
    <location>
        <begin position="16"/>
        <end position="474"/>
    </location>
</feature>
<dbReference type="GO" id="GO:0004348">
    <property type="term" value="F:glucosylceramidase activity"/>
    <property type="evidence" value="ECO:0007669"/>
    <property type="project" value="InterPro"/>
</dbReference>
<dbReference type="SUPFAM" id="SSF51445">
    <property type="entry name" value="(Trans)glycosidases"/>
    <property type="match status" value="1"/>
</dbReference>
<accession>A0A427YUW8</accession>
<keyword evidence="8" id="KW-1185">Reference proteome</keyword>
<comment type="caution">
    <text evidence="7">The sequence shown here is derived from an EMBL/GenBank/DDBJ whole genome shotgun (WGS) entry which is preliminary data.</text>
</comment>
<evidence type="ECO:0000256" key="4">
    <source>
        <dbReference type="SAM" id="SignalP"/>
    </source>
</evidence>
<feature type="domain" description="Endo-beta-1,6-galactanase-like" evidence="5">
    <location>
        <begin position="26"/>
        <end position="247"/>
    </location>
</feature>
<dbReference type="Proteomes" id="UP000279259">
    <property type="component" value="Unassembled WGS sequence"/>
</dbReference>
<evidence type="ECO:0000256" key="3">
    <source>
        <dbReference type="ARBA" id="ARBA00022801"/>
    </source>
</evidence>
<dbReference type="InterPro" id="IPR033452">
    <property type="entry name" value="GH30_C"/>
</dbReference>
<reference evidence="7 8" key="1">
    <citation type="submission" date="2018-11" db="EMBL/GenBank/DDBJ databases">
        <title>Genome sequence of Saitozyma podzolica DSM 27192.</title>
        <authorList>
            <person name="Aliyu H."/>
            <person name="Gorte O."/>
            <person name="Ochsenreither K."/>
        </authorList>
    </citation>
    <scope>NUCLEOTIDE SEQUENCE [LARGE SCALE GENOMIC DNA]</scope>
    <source>
        <strain evidence="7 8">DSM 27192</strain>
    </source>
</reference>
<dbReference type="Gene3D" id="3.20.20.80">
    <property type="entry name" value="Glycosidases"/>
    <property type="match status" value="1"/>
</dbReference>
<feature type="domain" description="Glycosyl hydrolase family 30 beta sandwich" evidence="6">
    <location>
        <begin position="384"/>
        <end position="472"/>
    </location>
</feature>
<evidence type="ECO:0000313" key="7">
    <source>
        <dbReference type="EMBL" id="RSH94934.1"/>
    </source>
</evidence>
<dbReference type="InterPro" id="IPR001139">
    <property type="entry name" value="Glyco_hydro_30"/>
</dbReference>
<protein>
    <recommendedName>
        <fullName evidence="9">Glycosyl hydrolase family 30 beta sandwich domain-containing protein</fullName>
    </recommendedName>
</protein>
<dbReference type="Gene3D" id="2.60.40.1180">
    <property type="entry name" value="Golgi alpha-mannosidase II"/>
    <property type="match status" value="1"/>
</dbReference>
<dbReference type="Pfam" id="PF14587">
    <property type="entry name" value="Glyco_hydr_30_2"/>
    <property type="match status" value="1"/>
</dbReference>
<dbReference type="PANTHER" id="PTHR11069">
    <property type="entry name" value="GLUCOSYLCERAMIDASE"/>
    <property type="match status" value="1"/>
</dbReference>
<gene>
    <name evidence="7" type="ORF">EHS25_000018</name>
</gene>
<evidence type="ECO:0000259" key="6">
    <source>
        <dbReference type="Pfam" id="PF17189"/>
    </source>
</evidence>
<evidence type="ECO:0000256" key="2">
    <source>
        <dbReference type="ARBA" id="ARBA00022729"/>
    </source>
</evidence>
<proteinExistence type="inferred from homology"/>
<evidence type="ECO:0000259" key="5">
    <source>
        <dbReference type="Pfam" id="PF14587"/>
    </source>
</evidence>
<dbReference type="GO" id="GO:0006680">
    <property type="term" value="P:glucosylceramide catabolic process"/>
    <property type="evidence" value="ECO:0007669"/>
    <property type="project" value="TreeGrafter"/>
</dbReference>
<comment type="similarity">
    <text evidence="1">Belongs to the glycosyl hydrolase 30 family.</text>
</comment>
<sequence>MLPLLSLALCSTASAAVLNTRSASTVAIDVDTSTRYQVVDGWGCSQAFQRAEDVLGKYGLSATNQSYVLDLLFSVEKGAGFTILRNGIGSSNTSTSNLMNTIEPVSPGSPDSTPNYVWDNYNSGQFPLAQAAKARGAPYIYADAWSAPGFMKTNGDDANGGHLCGVSNATCSTGDWKQAYADYLVQYWKFYQDAGVPVTHMGFLNEPSFEANYASMLSNGTQAAEFIRVLGATIEREGIDVQLTCCDDYGWTDQEALMAGLQEVGPDGKSAEDYLSVITGHGYASAPTFPLSTTKRSWQTEWGDLAGGFTPYTFWNNSGPGEGLTWASHIQVAFAQANVSAFLYWIGAENSTTNSGLINLIGDEVIPSKRFWSFAQFSKFVRPGARRIAATSSDGDLTVTAFENENGAIALQVLNNATTDQDIKVKINGGPAKSFVPYITNNQHDLDAMPSLLQNGNGHIQATVPAKSLVSFVQ</sequence>
<dbReference type="OrthoDB" id="2012278at2759"/>
<dbReference type="SUPFAM" id="SSF51011">
    <property type="entry name" value="Glycosyl hydrolase domain"/>
    <property type="match status" value="1"/>
</dbReference>
<name>A0A427YUW8_9TREE</name>
<dbReference type="Pfam" id="PF17189">
    <property type="entry name" value="Glyco_hydro_30C"/>
    <property type="match status" value="1"/>
</dbReference>
<feature type="signal peptide" evidence="4">
    <location>
        <begin position="1"/>
        <end position="15"/>
    </location>
</feature>
<dbReference type="EMBL" id="RSCD01000001">
    <property type="protein sequence ID" value="RSH94934.1"/>
    <property type="molecule type" value="Genomic_DNA"/>
</dbReference>
<dbReference type="PANTHER" id="PTHR11069:SF23">
    <property type="entry name" value="LYSOSOMAL ACID GLUCOSYLCERAMIDASE"/>
    <property type="match status" value="1"/>
</dbReference>
<evidence type="ECO:0000313" key="8">
    <source>
        <dbReference type="Proteomes" id="UP000279259"/>
    </source>
</evidence>
<dbReference type="InterPro" id="IPR017853">
    <property type="entry name" value="GH"/>
</dbReference>